<dbReference type="GO" id="GO:0009252">
    <property type="term" value="P:peptidoglycan biosynthetic process"/>
    <property type="evidence" value="ECO:0007669"/>
    <property type="project" value="UniProtKB-UniRule"/>
</dbReference>
<keyword evidence="1 7" id="KW-1003">Cell membrane</keyword>
<evidence type="ECO:0000313" key="9">
    <source>
        <dbReference type="EMBL" id="QOY36283.1"/>
    </source>
</evidence>
<dbReference type="AlphaFoldDB" id="A0A1S2LGL6"/>
<accession>A0A1S2LGL6</accession>
<dbReference type="HAMAP" id="MF_02065">
    <property type="entry name" value="MltG"/>
    <property type="match status" value="1"/>
</dbReference>
<dbReference type="KEGG" id="aia:AWH56_000865"/>
<comment type="similarity">
    <text evidence="7">Belongs to the transglycosylase MltG family.</text>
</comment>
<comment type="function">
    <text evidence="7">Functions as a peptidoglycan terminase that cleaves nascent peptidoglycan strands endolytically to terminate their elongation.</text>
</comment>
<evidence type="ECO:0000256" key="7">
    <source>
        <dbReference type="HAMAP-Rule" id="MF_02065"/>
    </source>
</evidence>
<dbReference type="PANTHER" id="PTHR30518:SF2">
    <property type="entry name" value="ENDOLYTIC MUREIN TRANSGLYCOSYLASE"/>
    <property type="match status" value="1"/>
</dbReference>
<sequence>MSSDDKQKVKQEIKKKLLRERQEEASIVRKIVMVCLLLLIIAFTVAGTSAYYYVKGGLEPIDETSEELINVHIPIGSTSTRIGTILEEHGLIKNASFFRYYIRYKNETGFQAGDYQLSKSMHMDEMIAALKEGTVYQEYAFSFTIPEGRWLESILNVISEKTNHTIEDLTEKVQDKDYLQSLINRYSILTDDILDERIRWPLEGYLFPSRYDFVEENPSIEAIIEAMLQRTEQVVGKYFEDLEESEYNIHEIMTLASIIEGEAQKTEDRYIISGVLYNRLNINMALQVDPTVAYAHGEHFSRTLYEHLEIDSPYNTYRYAGIPIGPINNPGEASIKAALQPQEHKYLYFYARSDGEVMYSETFQQHQQILSQYRN</sequence>
<dbReference type="EMBL" id="LQXD01000134">
    <property type="protein sequence ID" value="OIJ11516.1"/>
    <property type="molecule type" value="Genomic_DNA"/>
</dbReference>
<name>A0A1S2LGL6_9BACI</name>
<gene>
    <name evidence="7 9" type="primary">mltG</name>
    <name evidence="9" type="ORF">AWH56_000865</name>
    <name evidence="8" type="ORF">AWH56_15475</name>
</gene>
<dbReference type="GO" id="GO:0005886">
    <property type="term" value="C:plasma membrane"/>
    <property type="evidence" value="ECO:0007669"/>
    <property type="project" value="UniProtKB-SubCell"/>
</dbReference>
<reference evidence="8 10" key="1">
    <citation type="submission" date="2016-10" db="EMBL/GenBank/DDBJ databases">
        <title>Draft genome sequences of four alkaliphilic bacteria belonging to the Anaerobacillus genus.</title>
        <authorList>
            <person name="Bassil N.M."/>
            <person name="Lloyd J.R."/>
        </authorList>
    </citation>
    <scope>NUCLEOTIDE SEQUENCE [LARGE SCALE GENOMIC DNA]</scope>
    <source>
        <strain evidence="8 10">NB2006</strain>
    </source>
</reference>
<proteinExistence type="inferred from homology"/>
<evidence type="ECO:0000256" key="6">
    <source>
        <dbReference type="ARBA" id="ARBA00023316"/>
    </source>
</evidence>
<keyword evidence="2 7" id="KW-0812">Transmembrane</keyword>
<evidence type="ECO:0000256" key="2">
    <source>
        <dbReference type="ARBA" id="ARBA00022692"/>
    </source>
</evidence>
<dbReference type="Proteomes" id="UP000180175">
    <property type="component" value="Chromosome"/>
</dbReference>
<evidence type="ECO:0000256" key="5">
    <source>
        <dbReference type="ARBA" id="ARBA00023239"/>
    </source>
</evidence>
<keyword evidence="5 7" id="KW-0456">Lyase</keyword>
<dbReference type="CDD" id="cd08010">
    <property type="entry name" value="MltG_like"/>
    <property type="match status" value="1"/>
</dbReference>
<comment type="catalytic activity">
    <reaction evidence="7">
        <text>a peptidoglycan chain = a peptidoglycan chain with N-acetyl-1,6-anhydromuramyl-[peptide] at the reducing end + a peptidoglycan chain with N-acetylglucosamine at the non-reducing end.</text>
        <dbReference type="EC" id="4.2.2.29"/>
    </reaction>
</comment>
<feature type="site" description="Important for catalytic activity" evidence="7">
    <location>
        <position position="262"/>
    </location>
</feature>
<feature type="transmembrane region" description="Helical" evidence="7">
    <location>
        <begin position="31"/>
        <end position="54"/>
    </location>
</feature>
<comment type="subcellular location">
    <subcellularLocation>
        <location evidence="7">Cell membrane</location>
        <topology evidence="7">Single-pass membrane protein</topology>
    </subcellularLocation>
</comment>
<dbReference type="EMBL" id="CP063356">
    <property type="protein sequence ID" value="QOY36283.1"/>
    <property type="molecule type" value="Genomic_DNA"/>
</dbReference>
<keyword evidence="10" id="KW-1185">Reference proteome</keyword>
<reference evidence="9" key="4">
    <citation type="submission" date="2020-10" db="EMBL/GenBank/DDBJ databases">
        <authorList>
            <person name="Bassil N.M."/>
            <person name="Lloyd J.R."/>
        </authorList>
    </citation>
    <scope>NUCLEOTIDE SEQUENCE</scope>
    <source>
        <strain evidence="9">NB2006</strain>
    </source>
</reference>
<dbReference type="GO" id="GO:0071555">
    <property type="term" value="P:cell wall organization"/>
    <property type="evidence" value="ECO:0007669"/>
    <property type="project" value="UniProtKB-KW"/>
</dbReference>
<reference evidence="9 10" key="2">
    <citation type="journal article" date="2017" name="Genome Announc.">
        <title>Draft Genome Sequences of Four Alkaliphilic Bacteria Belonging to the Anaerobacillus Genus.</title>
        <authorList>
            <person name="Bassil N.M."/>
            <person name="Lloyd J.R."/>
        </authorList>
    </citation>
    <scope>NUCLEOTIDE SEQUENCE [LARGE SCALE GENOMIC DNA]</scope>
    <source>
        <strain evidence="9 10">NB2006</strain>
    </source>
</reference>
<keyword evidence="6 7" id="KW-0961">Cell wall biogenesis/degradation</keyword>
<protein>
    <recommendedName>
        <fullName evidence="7">Endolytic murein transglycosylase</fullName>
        <ecNumber evidence="7">4.2.2.29</ecNumber>
    </recommendedName>
    <alternativeName>
        <fullName evidence="7">Peptidoglycan lytic transglycosylase</fullName>
    </alternativeName>
    <alternativeName>
        <fullName evidence="7">Peptidoglycan polymerization terminase</fullName>
    </alternativeName>
</protein>
<dbReference type="PANTHER" id="PTHR30518">
    <property type="entry name" value="ENDOLYTIC MUREIN TRANSGLYCOSYLASE"/>
    <property type="match status" value="1"/>
</dbReference>
<evidence type="ECO:0000313" key="10">
    <source>
        <dbReference type="Proteomes" id="UP000180175"/>
    </source>
</evidence>
<reference evidence="9 10" key="3">
    <citation type="journal article" date="2019" name="Int. J. Syst. Evol. Microbiol.">
        <title>Anaerobacillus isosaccharinicus sp. nov., an alkaliphilic bacterium which degrades isosaccharinic acid.</title>
        <authorList>
            <person name="Bassil N.M."/>
            <person name="Lloyd J.R."/>
        </authorList>
    </citation>
    <scope>NUCLEOTIDE SEQUENCE [LARGE SCALE GENOMIC DNA]</scope>
    <source>
        <strain evidence="9 10">NB2006</strain>
    </source>
</reference>
<dbReference type="OrthoDB" id="9814591at2"/>
<dbReference type="GO" id="GO:0008932">
    <property type="term" value="F:lytic endotransglycosylase activity"/>
    <property type="evidence" value="ECO:0007669"/>
    <property type="project" value="UniProtKB-UniRule"/>
</dbReference>
<keyword evidence="3 7" id="KW-1133">Transmembrane helix</keyword>
<dbReference type="InterPro" id="IPR003770">
    <property type="entry name" value="MLTG-like"/>
</dbReference>
<dbReference type="NCBIfam" id="TIGR00247">
    <property type="entry name" value="endolytic transglycosylase MltG"/>
    <property type="match status" value="1"/>
</dbReference>
<evidence type="ECO:0000256" key="4">
    <source>
        <dbReference type="ARBA" id="ARBA00023136"/>
    </source>
</evidence>
<evidence type="ECO:0000256" key="1">
    <source>
        <dbReference type="ARBA" id="ARBA00022475"/>
    </source>
</evidence>
<organism evidence="8 10">
    <name type="scientific">Anaerobacillus isosaccharinicus</name>
    <dbReference type="NCBI Taxonomy" id="1532552"/>
    <lineage>
        <taxon>Bacteria</taxon>
        <taxon>Bacillati</taxon>
        <taxon>Bacillota</taxon>
        <taxon>Bacilli</taxon>
        <taxon>Bacillales</taxon>
        <taxon>Bacillaceae</taxon>
        <taxon>Anaerobacillus</taxon>
    </lineage>
</organism>
<dbReference type="Gene3D" id="3.30.1490.480">
    <property type="entry name" value="Endolytic murein transglycosylase"/>
    <property type="match status" value="1"/>
</dbReference>
<evidence type="ECO:0000313" key="8">
    <source>
        <dbReference type="EMBL" id="OIJ11516.1"/>
    </source>
</evidence>
<dbReference type="RefSeq" id="WP_071317948.1">
    <property type="nucleotide sequence ID" value="NZ_CP063356.2"/>
</dbReference>
<evidence type="ECO:0000256" key="3">
    <source>
        <dbReference type="ARBA" id="ARBA00022989"/>
    </source>
</evidence>
<dbReference type="EC" id="4.2.2.29" evidence="7"/>
<keyword evidence="4 7" id="KW-0472">Membrane</keyword>
<dbReference type="Pfam" id="PF02618">
    <property type="entry name" value="YceG"/>
    <property type="match status" value="1"/>
</dbReference>